<gene>
    <name evidence="1" type="ORF">P3H78_19680</name>
</gene>
<name>A0ABT6A835_9ACTN</name>
<organism evidence="1 2">
    <name type="scientific">Streptomyces tropicalis</name>
    <dbReference type="NCBI Taxonomy" id="3034234"/>
    <lineage>
        <taxon>Bacteria</taxon>
        <taxon>Bacillati</taxon>
        <taxon>Actinomycetota</taxon>
        <taxon>Actinomycetes</taxon>
        <taxon>Kitasatosporales</taxon>
        <taxon>Streptomycetaceae</taxon>
        <taxon>Streptomyces</taxon>
    </lineage>
</organism>
<dbReference type="Proteomes" id="UP001221150">
    <property type="component" value="Unassembled WGS sequence"/>
</dbReference>
<accession>A0ABT6A835</accession>
<proteinExistence type="predicted"/>
<sequence>MRPSTLRALNRAAELTRQNRLTEAMLIAEPVILTADFDESEEIRRWLVGHVTDFTGESHQDSKELP</sequence>
<reference evidence="1 2" key="1">
    <citation type="submission" date="2023-03" db="EMBL/GenBank/DDBJ databases">
        <title>Draft genome sequence of Streptomyces sp. K1PA1 isolated from peat swamp forest in Thailand.</title>
        <authorList>
            <person name="Klaysubun C."/>
            <person name="Duangmal K."/>
        </authorList>
    </citation>
    <scope>NUCLEOTIDE SEQUENCE [LARGE SCALE GENOMIC DNA]</scope>
    <source>
        <strain evidence="1 2">K1PA1</strain>
    </source>
</reference>
<dbReference type="RefSeq" id="WP_276110353.1">
    <property type="nucleotide sequence ID" value="NZ_JARJBB010000009.1"/>
</dbReference>
<evidence type="ECO:0000313" key="2">
    <source>
        <dbReference type="Proteomes" id="UP001221150"/>
    </source>
</evidence>
<evidence type="ECO:0000313" key="1">
    <source>
        <dbReference type="EMBL" id="MDF3300806.1"/>
    </source>
</evidence>
<keyword evidence="2" id="KW-1185">Reference proteome</keyword>
<dbReference type="EMBL" id="JARJBB010000009">
    <property type="protein sequence ID" value="MDF3300806.1"/>
    <property type="molecule type" value="Genomic_DNA"/>
</dbReference>
<protein>
    <submittedName>
        <fullName evidence="1">Uncharacterized protein</fullName>
    </submittedName>
</protein>
<comment type="caution">
    <text evidence="1">The sequence shown here is derived from an EMBL/GenBank/DDBJ whole genome shotgun (WGS) entry which is preliminary data.</text>
</comment>